<sequence length="147" mass="16424">MVAPLSLPMTLPTDLSQFIYCSVLSPDAAPTCVADIIRTARRVNAEREVTGVLVFDGQRFCQYIEGPTPHIADLARRIERDPRHTDFSLQHHGPMWGARRFAQWSMAYALAPDLEPLDRLRGLRGLPAVELLQELLPDLDLGPLQPA</sequence>
<reference evidence="2 3" key="1">
    <citation type="submission" date="2023-08" db="EMBL/GenBank/DDBJ databases">
        <title>Functional and genomic diversity of the sorghum phyllosphere microbiome.</title>
        <authorList>
            <person name="Shade A."/>
        </authorList>
    </citation>
    <scope>NUCLEOTIDE SEQUENCE [LARGE SCALE GENOMIC DNA]</scope>
    <source>
        <strain evidence="2 3">SORGH_AS_0335</strain>
    </source>
</reference>
<accession>A0ABU1I8M0</accession>
<dbReference type="PROSITE" id="PS50925">
    <property type="entry name" value="BLUF"/>
    <property type="match status" value="1"/>
</dbReference>
<evidence type="ECO:0000313" key="3">
    <source>
        <dbReference type="Proteomes" id="UP001267710"/>
    </source>
</evidence>
<dbReference type="InterPro" id="IPR007024">
    <property type="entry name" value="BLUF_domain"/>
</dbReference>
<name>A0ABU1I8M0_9BURK</name>
<feature type="domain" description="BLUF" evidence="1">
    <location>
        <begin position="15"/>
        <end position="107"/>
    </location>
</feature>
<organism evidence="2 3">
    <name type="scientific">Paracidovorax wautersii</name>
    <dbReference type="NCBI Taxonomy" id="1177982"/>
    <lineage>
        <taxon>Bacteria</taxon>
        <taxon>Pseudomonadati</taxon>
        <taxon>Pseudomonadota</taxon>
        <taxon>Betaproteobacteria</taxon>
        <taxon>Burkholderiales</taxon>
        <taxon>Comamonadaceae</taxon>
        <taxon>Paracidovorax</taxon>
    </lineage>
</organism>
<proteinExistence type="predicted"/>
<protein>
    <recommendedName>
        <fullName evidence="1">BLUF domain-containing protein</fullName>
    </recommendedName>
</protein>
<dbReference type="SUPFAM" id="SSF54975">
    <property type="entry name" value="Acylphosphatase/BLUF domain-like"/>
    <property type="match status" value="1"/>
</dbReference>
<dbReference type="Pfam" id="PF04940">
    <property type="entry name" value="BLUF"/>
    <property type="match status" value="1"/>
</dbReference>
<dbReference type="Proteomes" id="UP001267710">
    <property type="component" value="Unassembled WGS sequence"/>
</dbReference>
<dbReference type="InterPro" id="IPR036046">
    <property type="entry name" value="Acylphosphatase-like_dom_sf"/>
</dbReference>
<dbReference type="Gene3D" id="3.30.70.100">
    <property type="match status" value="1"/>
</dbReference>
<dbReference type="EMBL" id="JAVIZX010000001">
    <property type="protein sequence ID" value="MDR6213567.1"/>
    <property type="molecule type" value="Genomic_DNA"/>
</dbReference>
<comment type="caution">
    <text evidence="2">The sequence shown here is derived from an EMBL/GenBank/DDBJ whole genome shotgun (WGS) entry which is preliminary data.</text>
</comment>
<gene>
    <name evidence="2" type="ORF">QE399_001256</name>
</gene>
<evidence type="ECO:0000313" key="2">
    <source>
        <dbReference type="EMBL" id="MDR6213567.1"/>
    </source>
</evidence>
<evidence type="ECO:0000259" key="1">
    <source>
        <dbReference type="PROSITE" id="PS50925"/>
    </source>
</evidence>
<dbReference type="SMART" id="SM01034">
    <property type="entry name" value="BLUF"/>
    <property type="match status" value="1"/>
</dbReference>
<keyword evidence="3" id="KW-1185">Reference proteome</keyword>